<dbReference type="InterPro" id="IPR050469">
    <property type="entry name" value="Diguanylate_Cyclase"/>
</dbReference>
<dbReference type="SMART" id="SM00267">
    <property type="entry name" value="GGDEF"/>
    <property type="match status" value="1"/>
</dbReference>
<name>A0ABS6ZQQ4_9GAMM</name>
<dbReference type="Gene3D" id="3.30.70.270">
    <property type="match status" value="1"/>
</dbReference>
<dbReference type="SUPFAM" id="SSF55073">
    <property type="entry name" value="Nucleotide cyclase"/>
    <property type="match status" value="1"/>
</dbReference>
<dbReference type="GO" id="GO:0052621">
    <property type="term" value="F:diguanylate cyclase activity"/>
    <property type="evidence" value="ECO:0007669"/>
    <property type="project" value="UniProtKB-EC"/>
</dbReference>
<sequence length="260" mass="29933">MKDSHDDTLLAEVAALLESSEHDGHPLHDALQRLYRHHCEQRGQMQRLIEISDRYQLLAMEARQVTQQRYERTLRRQQKLSRISDGYQALIQERNQALHQASTHDPLTELPNRRLIGERLESLVEARRRFTLALLDIDHFKAINDRHGHDVGDRVLVALTQVLSESLREYDLCARWGGEEFLLLLVDTDRSEAHTIVERLRLRLAEVCIRSEDQTISVTVSAGLSQHQPGDPHEVTVKRADQALLEAKRAGRDRSLTDTP</sequence>
<dbReference type="RefSeq" id="WP_219792808.1">
    <property type="nucleotide sequence ID" value="NZ_JAHYCA010000005.1"/>
</dbReference>
<dbReference type="PANTHER" id="PTHR45138">
    <property type="entry name" value="REGULATORY COMPONENTS OF SENSORY TRANSDUCTION SYSTEM"/>
    <property type="match status" value="1"/>
</dbReference>
<evidence type="ECO:0000313" key="4">
    <source>
        <dbReference type="EMBL" id="MBW6392392.1"/>
    </source>
</evidence>
<dbReference type="EC" id="2.7.7.65" evidence="1"/>
<feature type="domain" description="GGDEF" evidence="3">
    <location>
        <begin position="128"/>
        <end position="260"/>
    </location>
</feature>
<evidence type="ECO:0000256" key="2">
    <source>
        <dbReference type="ARBA" id="ARBA00034247"/>
    </source>
</evidence>
<comment type="catalytic activity">
    <reaction evidence="2">
        <text>2 GTP = 3',3'-c-di-GMP + 2 diphosphate</text>
        <dbReference type="Rhea" id="RHEA:24898"/>
        <dbReference type="ChEBI" id="CHEBI:33019"/>
        <dbReference type="ChEBI" id="CHEBI:37565"/>
        <dbReference type="ChEBI" id="CHEBI:58805"/>
        <dbReference type="EC" id="2.7.7.65"/>
    </reaction>
</comment>
<protein>
    <recommendedName>
        <fullName evidence="1">diguanylate cyclase</fullName>
        <ecNumber evidence="1">2.7.7.65</ecNumber>
    </recommendedName>
</protein>
<comment type="caution">
    <text evidence="4">The sequence shown here is derived from an EMBL/GenBank/DDBJ whole genome shotgun (WGS) entry which is preliminary data.</text>
</comment>
<proteinExistence type="predicted"/>
<evidence type="ECO:0000256" key="1">
    <source>
        <dbReference type="ARBA" id="ARBA00012528"/>
    </source>
</evidence>
<dbReference type="CDD" id="cd01949">
    <property type="entry name" value="GGDEF"/>
    <property type="match status" value="1"/>
</dbReference>
<dbReference type="Pfam" id="PF00990">
    <property type="entry name" value="GGDEF"/>
    <property type="match status" value="1"/>
</dbReference>
<dbReference type="PROSITE" id="PS50887">
    <property type="entry name" value="GGDEF"/>
    <property type="match status" value="1"/>
</dbReference>
<dbReference type="NCBIfam" id="NF038266">
    <property type="entry name" value="diguan_SiaD"/>
    <property type="match status" value="1"/>
</dbReference>
<keyword evidence="4" id="KW-0808">Transferase</keyword>
<dbReference type="EMBL" id="JAHYCA010000005">
    <property type="protein sequence ID" value="MBW6392392.1"/>
    <property type="molecule type" value="Genomic_DNA"/>
</dbReference>
<dbReference type="InterPro" id="IPR029787">
    <property type="entry name" value="Nucleotide_cyclase"/>
</dbReference>
<gene>
    <name evidence="4" type="primary">siaD</name>
    <name evidence="4" type="ORF">KPL81_14655</name>
</gene>
<keyword evidence="4" id="KW-0548">Nucleotidyltransferase</keyword>
<keyword evidence="5" id="KW-1185">Reference proteome</keyword>
<dbReference type="InterPro" id="IPR000160">
    <property type="entry name" value="GGDEF_dom"/>
</dbReference>
<organism evidence="4 5">
    <name type="scientific">Billgrantia antri</name>
    <dbReference type="NCBI Taxonomy" id="2846777"/>
    <lineage>
        <taxon>Bacteria</taxon>
        <taxon>Pseudomonadati</taxon>
        <taxon>Pseudomonadota</taxon>
        <taxon>Gammaproteobacteria</taxon>
        <taxon>Oceanospirillales</taxon>
        <taxon>Halomonadaceae</taxon>
        <taxon>Billgrantia</taxon>
    </lineage>
</organism>
<dbReference type="Proteomes" id="UP000769617">
    <property type="component" value="Unassembled WGS sequence"/>
</dbReference>
<dbReference type="InterPro" id="IPR043128">
    <property type="entry name" value="Rev_trsase/Diguanyl_cyclase"/>
</dbReference>
<evidence type="ECO:0000313" key="5">
    <source>
        <dbReference type="Proteomes" id="UP000769617"/>
    </source>
</evidence>
<accession>A0ABS6ZQQ4</accession>
<dbReference type="NCBIfam" id="TIGR00254">
    <property type="entry name" value="GGDEF"/>
    <property type="match status" value="1"/>
</dbReference>
<reference evidence="4 5" key="1">
    <citation type="submission" date="2021-07" db="EMBL/GenBank/DDBJ databases">
        <authorList>
            <person name="So Y."/>
        </authorList>
    </citation>
    <scope>NUCLEOTIDE SEQUENCE [LARGE SCALE GENOMIC DNA]</scope>
    <source>
        <strain evidence="4 5">Y3S6</strain>
    </source>
</reference>
<dbReference type="PANTHER" id="PTHR45138:SF9">
    <property type="entry name" value="DIGUANYLATE CYCLASE DGCM-RELATED"/>
    <property type="match status" value="1"/>
</dbReference>
<evidence type="ECO:0000259" key="3">
    <source>
        <dbReference type="PROSITE" id="PS50887"/>
    </source>
</evidence>